<keyword evidence="1" id="KW-0812">Transmembrane</keyword>
<gene>
    <name evidence="2" type="ORF">WA026_022681</name>
</gene>
<name>A0AAW1TXX6_9CUCU</name>
<comment type="caution">
    <text evidence="2">The sequence shown here is derived from an EMBL/GenBank/DDBJ whole genome shotgun (WGS) entry which is preliminary data.</text>
</comment>
<dbReference type="AlphaFoldDB" id="A0AAW1TXX6"/>
<proteinExistence type="predicted"/>
<feature type="transmembrane region" description="Helical" evidence="1">
    <location>
        <begin position="28"/>
        <end position="51"/>
    </location>
</feature>
<dbReference type="SUPFAM" id="SSF103473">
    <property type="entry name" value="MFS general substrate transporter"/>
    <property type="match status" value="1"/>
</dbReference>
<feature type="transmembrane region" description="Helical" evidence="1">
    <location>
        <begin position="63"/>
        <end position="82"/>
    </location>
</feature>
<organism evidence="2 3">
    <name type="scientific">Henosepilachna vigintioctopunctata</name>
    <dbReference type="NCBI Taxonomy" id="420089"/>
    <lineage>
        <taxon>Eukaryota</taxon>
        <taxon>Metazoa</taxon>
        <taxon>Ecdysozoa</taxon>
        <taxon>Arthropoda</taxon>
        <taxon>Hexapoda</taxon>
        <taxon>Insecta</taxon>
        <taxon>Pterygota</taxon>
        <taxon>Neoptera</taxon>
        <taxon>Endopterygota</taxon>
        <taxon>Coleoptera</taxon>
        <taxon>Polyphaga</taxon>
        <taxon>Cucujiformia</taxon>
        <taxon>Coccinelloidea</taxon>
        <taxon>Coccinellidae</taxon>
        <taxon>Epilachninae</taxon>
        <taxon>Epilachnini</taxon>
        <taxon>Henosepilachna</taxon>
    </lineage>
</organism>
<dbReference type="InterPro" id="IPR036259">
    <property type="entry name" value="MFS_trans_sf"/>
</dbReference>
<dbReference type="EMBL" id="JARQZJ010000020">
    <property type="protein sequence ID" value="KAK9873450.1"/>
    <property type="molecule type" value="Genomic_DNA"/>
</dbReference>
<keyword evidence="1" id="KW-0472">Membrane</keyword>
<reference evidence="2 3" key="1">
    <citation type="submission" date="2023-03" db="EMBL/GenBank/DDBJ databases">
        <title>Genome insight into feeding habits of ladybird beetles.</title>
        <authorList>
            <person name="Li H.-S."/>
            <person name="Huang Y.-H."/>
            <person name="Pang H."/>
        </authorList>
    </citation>
    <scope>NUCLEOTIDE SEQUENCE [LARGE SCALE GENOMIC DNA]</scope>
    <source>
        <strain evidence="2">SYSU_2023b</strain>
        <tissue evidence="2">Whole body</tissue>
    </source>
</reference>
<evidence type="ECO:0000256" key="1">
    <source>
        <dbReference type="SAM" id="Phobius"/>
    </source>
</evidence>
<accession>A0AAW1TXX6</accession>
<protein>
    <submittedName>
        <fullName evidence="2">Uncharacterized protein</fullName>
    </submittedName>
</protein>
<keyword evidence="3" id="KW-1185">Reference proteome</keyword>
<evidence type="ECO:0000313" key="3">
    <source>
        <dbReference type="Proteomes" id="UP001431783"/>
    </source>
</evidence>
<keyword evidence="1" id="KW-1133">Transmembrane helix</keyword>
<evidence type="ECO:0000313" key="2">
    <source>
        <dbReference type="EMBL" id="KAK9873450.1"/>
    </source>
</evidence>
<dbReference type="Proteomes" id="UP001431783">
    <property type="component" value="Unassembled WGS sequence"/>
</dbReference>
<sequence length="93" mass="10392">MVNENSNVILGELNVNYMNARYRFGWDAVHFGLFFSIVVVLEVFGCILGVLIISKVLQLDDTILGVVGFTCSVLANLLFALAPNEQYFYVALR</sequence>